<feature type="compositionally biased region" description="Low complexity" evidence="1">
    <location>
        <begin position="70"/>
        <end position="82"/>
    </location>
</feature>
<dbReference type="EMBL" id="JBBPBM010000030">
    <property type="protein sequence ID" value="KAK8535377.1"/>
    <property type="molecule type" value="Genomic_DNA"/>
</dbReference>
<gene>
    <name evidence="2" type="ORF">V6N12_056898</name>
</gene>
<reference evidence="2 3" key="1">
    <citation type="journal article" date="2024" name="G3 (Bethesda)">
        <title>Genome assembly of Hibiscus sabdariffa L. provides insights into metabolisms of medicinal natural products.</title>
        <authorList>
            <person name="Kim T."/>
        </authorList>
    </citation>
    <scope>NUCLEOTIDE SEQUENCE [LARGE SCALE GENOMIC DNA]</scope>
    <source>
        <strain evidence="2">TK-2024</strain>
        <tissue evidence="2">Old leaves</tissue>
    </source>
</reference>
<accession>A0ABR2DCG8</accession>
<feature type="compositionally biased region" description="Polar residues" evidence="1">
    <location>
        <begin position="17"/>
        <end position="29"/>
    </location>
</feature>
<keyword evidence="3" id="KW-1185">Reference proteome</keyword>
<evidence type="ECO:0000256" key="1">
    <source>
        <dbReference type="SAM" id="MobiDB-lite"/>
    </source>
</evidence>
<sequence length="91" mass="9442">MASTTSALPMAAAQPLTRATQKRVSSSEAFINGGSKEKTQQNVSNQSCCCFVNQGEGSHRVDGGCGGDVLGDSRSGSSSRWGYPISEELLA</sequence>
<organism evidence="2 3">
    <name type="scientific">Hibiscus sabdariffa</name>
    <name type="common">roselle</name>
    <dbReference type="NCBI Taxonomy" id="183260"/>
    <lineage>
        <taxon>Eukaryota</taxon>
        <taxon>Viridiplantae</taxon>
        <taxon>Streptophyta</taxon>
        <taxon>Embryophyta</taxon>
        <taxon>Tracheophyta</taxon>
        <taxon>Spermatophyta</taxon>
        <taxon>Magnoliopsida</taxon>
        <taxon>eudicotyledons</taxon>
        <taxon>Gunneridae</taxon>
        <taxon>Pentapetalae</taxon>
        <taxon>rosids</taxon>
        <taxon>malvids</taxon>
        <taxon>Malvales</taxon>
        <taxon>Malvaceae</taxon>
        <taxon>Malvoideae</taxon>
        <taxon>Hibiscus</taxon>
    </lineage>
</organism>
<protein>
    <submittedName>
        <fullName evidence="2">Uncharacterized protein</fullName>
    </submittedName>
</protein>
<name>A0ABR2DCG8_9ROSI</name>
<feature type="region of interest" description="Disordered" evidence="1">
    <location>
        <begin position="67"/>
        <end position="91"/>
    </location>
</feature>
<feature type="region of interest" description="Disordered" evidence="1">
    <location>
        <begin position="1"/>
        <end position="42"/>
    </location>
</feature>
<evidence type="ECO:0000313" key="3">
    <source>
        <dbReference type="Proteomes" id="UP001472677"/>
    </source>
</evidence>
<evidence type="ECO:0000313" key="2">
    <source>
        <dbReference type="EMBL" id="KAK8535377.1"/>
    </source>
</evidence>
<proteinExistence type="predicted"/>
<comment type="caution">
    <text evidence="2">The sequence shown here is derived from an EMBL/GenBank/DDBJ whole genome shotgun (WGS) entry which is preliminary data.</text>
</comment>
<dbReference type="Proteomes" id="UP001472677">
    <property type="component" value="Unassembled WGS sequence"/>
</dbReference>